<accession>A0A2C5ZQ28</accession>
<organism evidence="2 3">
    <name type="scientific">Ophiocordyceps australis</name>
    <dbReference type="NCBI Taxonomy" id="1399860"/>
    <lineage>
        <taxon>Eukaryota</taxon>
        <taxon>Fungi</taxon>
        <taxon>Dikarya</taxon>
        <taxon>Ascomycota</taxon>
        <taxon>Pezizomycotina</taxon>
        <taxon>Sordariomycetes</taxon>
        <taxon>Hypocreomycetidae</taxon>
        <taxon>Hypocreales</taxon>
        <taxon>Ophiocordycipitaceae</taxon>
        <taxon>Ophiocordyceps</taxon>
    </lineage>
</organism>
<dbReference type="OrthoDB" id="10324149at2759"/>
<keyword evidence="3" id="KW-1185">Reference proteome</keyword>
<protein>
    <submittedName>
        <fullName evidence="2">Uncharacterized protein</fullName>
    </submittedName>
</protein>
<proteinExistence type="predicted"/>
<dbReference type="EMBL" id="NJEU01000089">
    <property type="protein sequence ID" value="PHH81920.1"/>
    <property type="molecule type" value="Genomic_DNA"/>
</dbReference>
<feature type="region of interest" description="Disordered" evidence="1">
    <location>
        <begin position="1"/>
        <end position="23"/>
    </location>
</feature>
<dbReference type="Proteomes" id="UP000224854">
    <property type="component" value="Unassembled WGS sequence"/>
</dbReference>
<sequence length="195" mass="21609">MPRIKIKVASRGQADGDNGSKRRENIRRELKRADGYRRPLCITHFDQVADEIGLLGKKKEKRRPKALRRQPVRGAKVYGRLRNIAIAASSSPDRLRVRTWEQLDNAIDALSKRRHVLFECAVTCAFGPGATKSKCVRCNAAAAPGDGHGKAPVANMALGPADWDSIKINGYDRIRAGDVSFTVDTCDREPMVFVL</sequence>
<evidence type="ECO:0000313" key="3">
    <source>
        <dbReference type="Proteomes" id="UP000224854"/>
    </source>
</evidence>
<comment type="caution">
    <text evidence="2">The sequence shown here is derived from an EMBL/GenBank/DDBJ whole genome shotgun (WGS) entry which is preliminary data.</text>
</comment>
<evidence type="ECO:0000313" key="2">
    <source>
        <dbReference type="EMBL" id="PHH81920.1"/>
    </source>
</evidence>
<evidence type="ECO:0000256" key="1">
    <source>
        <dbReference type="SAM" id="MobiDB-lite"/>
    </source>
</evidence>
<reference evidence="2 3" key="1">
    <citation type="submission" date="2017-06" db="EMBL/GenBank/DDBJ databases">
        <title>Ant-infecting Ophiocordyceps genomes reveal a high diversity of potential behavioral manipulation genes and a possible major role for enterotoxins.</title>
        <authorList>
            <person name="De Bekker C."/>
            <person name="Evans H.C."/>
            <person name="Brachmann A."/>
            <person name="Hughes D.P."/>
        </authorList>
    </citation>
    <scope>NUCLEOTIDE SEQUENCE [LARGE SCALE GENOMIC DNA]</scope>
    <source>
        <strain evidence="2 3">1348a</strain>
    </source>
</reference>
<name>A0A2C5ZQ28_9HYPO</name>
<gene>
    <name evidence="2" type="ORF">CDD82_7522</name>
</gene>
<dbReference type="AlphaFoldDB" id="A0A2C5ZQ28"/>